<dbReference type="Gene3D" id="3.40.630.30">
    <property type="match status" value="1"/>
</dbReference>
<dbReference type="InParanoid" id="A0A151GUF2"/>
<feature type="domain" description="N-acetyltransferase" evidence="4">
    <location>
        <begin position="513"/>
        <end position="670"/>
    </location>
</feature>
<dbReference type="InterPro" id="IPR044542">
    <property type="entry name" value="NAA30-like"/>
</dbReference>
<reference evidence="5 6" key="1">
    <citation type="journal article" date="2016" name="Sci. Rep.">
        <title>Insights into Adaptations to a Near-Obligate Nematode Endoparasitic Lifestyle from the Finished Genome of Drechmeria coniospora.</title>
        <authorList>
            <person name="Zhang L."/>
            <person name="Zhou Z."/>
            <person name="Guo Q."/>
            <person name="Fokkens L."/>
            <person name="Miskei M."/>
            <person name="Pocsi I."/>
            <person name="Zhang W."/>
            <person name="Chen M."/>
            <person name="Wang L."/>
            <person name="Sun Y."/>
            <person name="Donzelli B.G."/>
            <person name="Gibson D.M."/>
            <person name="Nelson D.R."/>
            <person name="Luo J.G."/>
            <person name="Rep M."/>
            <person name="Liu H."/>
            <person name="Yang S."/>
            <person name="Wang J."/>
            <person name="Krasnoff S.B."/>
            <person name="Xu Y."/>
            <person name="Molnar I."/>
            <person name="Lin M."/>
        </authorList>
    </citation>
    <scope>NUCLEOTIDE SEQUENCE [LARGE SCALE GENOMIC DNA]</scope>
    <source>
        <strain evidence="5 6">ARSEF 6962</strain>
    </source>
</reference>
<evidence type="ECO:0000256" key="2">
    <source>
        <dbReference type="ARBA" id="ARBA00023315"/>
    </source>
</evidence>
<protein>
    <submittedName>
        <fullName evidence="5">WD40 repeat-like-containing domain protein</fullName>
    </submittedName>
</protein>
<dbReference type="GO" id="GO:0004596">
    <property type="term" value="F:protein-N-terminal amino-acid acetyltransferase activity"/>
    <property type="evidence" value="ECO:0007669"/>
    <property type="project" value="InterPro"/>
</dbReference>
<keyword evidence="2" id="KW-0012">Acyltransferase</keyword>
<dbReference type="SUPFAM" id="SSF55729">
    <property type="entry name" value="Acyl-CoA N-acyltransferases (Nat)"/>
    <property type="match status" value="1"/>
</dbReference>
<evidence type="ECO:0000256" key="3">
    <source>
        <dbReference type="ARBA" id="ARBA00024025"/>
    </source>
</evidence>
<dbReference type="GeneID" id="63714527"/>
<name>A0A151GUF2_DRECN</name>
<dbReference type="InterPro" id="IPR016181">
    <property type="entry name" value="Acyl_CoA_acyltransferase"/>
</dbReference>
<dbReference type="InterPro" id="IPR000182">
    <property type="entry name" value="GNAT_dom"/>
</dbReference>
<evidence type="ECO:0000259" key="4">
    <source>
        <dbReference type="PROSITE" id="PS51186"/>
    </source>
</evidence>
<dbReference type="Pfam" id="PF00583">
    <property type="entry name" value="Acetyltransf_1"/>
    <property type="match status" value="1"/>
</dbReference>
<accession>A0A151GUF2</accession>
<dbReference type="SUPFAM" id="SSF101908">
    <property type="entry name" value="Putative isomerase YbhE"/>
    <property type="match status" value="1"/>
</dbReference>
<evidence type="ECO:0000256" key="1">
    <source>
        <dbReference type="ARBA" id="ARBA00022679"/>
    </source>
</evidence>
<dbReference type="STRING" id="98403.A0A151GUF2"/>
<dbReference type="AlphaFoldDB" id="A0A151GUF2"/>
<gene>
    <name evidence="5" type="ORF">DCS_01884</name>
</gene>
<dbReference type="CDD" id="cd04301">
    <property type="entry name" value="NAT_SF"/>
    <property type="match status" value="1"/>
</dbReference>
<dbReference type="FunCoup" id="A0A151GUF2">
    <property type="interactions" value="105"/>
</dbReference>
<evidence type="ECO:0000313" key="5">
    <source>
        <dbReference type="EMBL" id="KYK60746.1"/>
    </source>
</evidence>
<dbReference type="EMBL" id="LAYC01000001">
    <property type="protein sequence ID" value="KYK60746.1"/>
    <property type="molecule type" value="Genomic_DNA"/>
</dbReference>
<dbReference type="PROSITE" id="PS51186">
    <property type="entry name" value="GNAT"/>
    <property type="match status" value="1"/>
</dbReference>
<organism evidence="5 6">
    <name type="scientific">Drechmeria coniospora</name>
    <name type="common">Nematophagous fungus</name>
    <name type="synonym">Meria coniospora</name>
    <dbReference type="NCBI Taxonomy" id="98403"/>
    <lineage>
        <taxon>Eukaryota</taxon>
        <taxon>Fungi</taxon>
        <taxon>Dikarya</taxon>
        <taxon>Ascomycota</taxon>
        <taxon>Pezizomycotina</taxon>
        <taxon>Sordariomycetes</taxon>
        <taxon>Hypocreomycetidae</taxon>
        <taxon>Hypocreales</taxon>
        <taxon>Ophiocordycipitaceae</taxon>
        <taxon>Drechmeria</taxon>
    </lineage>
</organism>
<dbReference type="PANTHER" id="PTHR45896">
    <property type="entry name" value="N-ALPHA-ACETYLTRANSFERASE 30"/>
    <property type="match status" value="1"/>
</dbReference>
<dbReference type="Gene3D" id="2.130.10.10">
    <property type="entry name" value="YVTN repeat-like/Quinoprotein amine dehydrogenase"/>
    <property type="match status" value="1"/>
</dbReference>
<keyword evidence="1" id="KW-0808">Transferase</keyword>
<comment type="caution">
    <text evidence="5">The sequence shown here is derived from an EMBL/GenBank/DDBJ whole genome shotgun (WGS) entry which is preliminary data.</text>
</comment>
<comment type="similarity">
    <text evidence="3">Belongs to the acetyltransferase family. MAK3 subfamily.</text>
</comment>
<dbReference type="GO" id="GO:0031417">
    <property type="term" value="C:NatC complex"/>
    <property type="evidence" value="ECO:0007669"/>
    <property type="project" value="TreeGrafter"/>
</dbReference>
<dbReference type="RefSeq" id="XP_040660098.1">
    <property type="nucleotide sequence ID" value="XM_040799215.1"/>
</dbReference>
<keyword evidence="6" id="KW-1185">Reference proteome</keyword>
<sequence>MDAPRTVASKLTRTLDLPPSCMQFCPRHPSYFVVGTYSLEESDAAGRGEADEPIEEQLAAAGNGQVRHGTLVVFRLEGEVLTKVQTVLQPSALLDVRFHPQHGAILAAVSSTGTLAVFTLDPGRSATEPLRQLATSKCPDLTEDTLFLQCAWHPTLERVMAVTTSGGLSRLLFLDDGWRIRHHLDLEMANSLEAWSIAFSPPTKGPEESTQSASVYGGGDDSLLRYGLCSWAADAADASPTITMPHVPLAVKNQHGAGVTAILPLPLRSADGGRIVLTGSYDDHLRVFVIHDLDASGGARRVRLAAEKKLGGGVWRLGLVRVSSSEPDAPSTVRILASCMHAGVRLVDVESHDGLEWTCTVLARFEEHRSMNYASDCVVVDDGGSERLLCVSTSFYDKLLDDGQRNDAPTVATAPHHRTVHFPAITLFLGGEARRASFGPLAPCLHRWCDEQNSIVAGASRRRPPVSPIPWGFGQTSRPLSLLWTPAAQLGRQQRDSFGMEPAARGAGLPASLRYVQYEHGFESKYLPAIRSLIAKDLSEPYSIYVYRYFLCQWAHLCFLALDPSDSSLVGVIICKLESHSSHSPPTRRGYIAMLAVSSCFRGHGVATALVKRAIEAMASRKADEIVLETEETNEPAMRLYERLGFLRSKKLHRYYLNGNSAYRLILPLECPHPNGSRYGYGDSVT</sequence>
<dbReference type="InterPro" id="IPR015943">
    <property type="entry name" value="WD40/YVTN_repeat-like_dom_sf"/>
</dbReference>
<dbReference type="Proteomes" id="UP000076580">
    <property type="component" value="Chromosome 01"/>
</dbReference>
<proteinExistence type="inferred from homology"/>
<dbReference type="PANTHER" id="PTHR45896:SF1">
    <property type="entry name" value="N-ALPHA-ACETYLTRANSFERASE 30"/>
    <property type="match status" value="1"/>
</dbReference>
<evidence type="ECO:0000313" key="6">
    <source>
        <dbReference type="Proteomes" id="UP000076580"/>
    </source>
</evidence>